<dbReference type="GO" id="GO:0032452">
    <property type="term" value="F:histone demethylase activity"/>
    <property type="evidence" value="ECO:0007669"/>
    <property type="project" value="TreeGrafter"/>
</dbReference>
<sequence length="549" mass="61900">MAFVRWRQASSKDFAHLYPECDGSRWECPPFPINLEGNSPSEADIEAYFQHALQRLPKEKIQYYVGPPLSGGEATAAFSSLLHPGRRLGEIGPLAGVNVPYWHIGRAGSGTCWHVEDVGLFSANFVCAGRKYWLFIPKSQREKFERLVQREFDEDIVCDQFIRHNSLMVTPKRLRAEGIQFHVAYCDPGQVIFTSEWAYHAVLNPVDCFATAINMALYDILPRGLCRRQCGPHVIQRDDLKPSRLSREAKSGENITDKTREKAPDNPKKTPNTPEQIPNSPEKTPDTPETSDPLEETPDTPNTPETSNTPEDISDIPEESPNTLKETPEKMSDKTLEIQTEINEEAAVEAVEEAKAPMKLLLPTAFQQPALAQEAITLDDVETIAPVVPTALPEVNWSDPTQAIEELVKFIDPQHSSVKSDAECFRPKARIPGPLLRHLLVMETFGSDLHVMDPWGLNISSFSLDMRLMDNHSGIVMPFHVCDSDQSSVLEKNHWILALLDWDKKAFVTFGMSLDLFQTWKAYLEIELKVELSGRQFEVRTLCNVLTPR</sequence>
<reference evidence="3" key="1">
    <citation type="submission" date="2023-02" db="EMBL/GenBank/DDBJ databases">
        <title>Colletotrichum kahawae CIFC_Que2 genome sequencing and assembly.</title>
        <authorList>
            <person name="Baroncelli R."/>
        </authorList>
    </citation>
    <scope>NUCLEOTIDE SEQUENCE</scope>
    <source>
        <strain evidence="3">CIFC_Que2</strain>
    </source>
</reference>
<gene>
    <name evidence="3" type="ORF">CKAH01_10251</name>
</gene>
<dbReference type="AlphaFoldDB" id="A0AAE0CXA7"/>
<dbReference type="GO" id="GO:0005634">
    <property type="term" value="C:nucleus"/>
    <property type="evidence" value="ECO:0007669"/>
    <property type="project" value="TreeGrafter"/>
</dbReference>
<dbReference type="SMART" id="SM00558">
    <property type="entry name" value="JmjC"/>
    <property type="match status" value="1"/>
</dbReference>
<dbReference type="InterPro" id="IPR003347">
    <property type="entry name" value="JmjC_dom"/>
</dbReference>
<evidence type="ECO:0000313" key="4">
    <source>
        <dbReference type="Proteomes" id="UP001281614"/>
    </source>
</evidence>
<dbReference type="GO" id="GO:0010468">
    <property type="term" value="P:regulation of gene expression"/>
    <property type="evidence" value="ECO:0007669"/>
    <property type="project" value="TreeGrafter"/>
</dbReference>
<evidence type="ECO:0000313" key="3">
    <source>
        <dbReference type="EMBL" id="KAK2729302.1"/>
    </source>
</evidence>
<feature type="compositionally biased region" description="Polar residues" evidence="1">
    <location>
        <begin position="269"/>
        <end position="290"/>
    </location>
</feature>
<comment type="caution">
    <text evidence="3">The sequence shown here is derived from an EMBL/GenBank/DDBJ whole genome shotgun (WGS) entry which is preliminary data.</text>
</comment>
<dbReference type="EMBL" id="VYYT01000799">
    <property type="protein sequence ID" value="KAK2729302.1"/>
    <property type="molecule type" value="Genomic_DNA"/>
</dbReference>
<dbReference type="Pfam" id="PF02373">
    <property type="entry name" value="JmjC"/>
    <property type="match status" value="1"/>
</dbReference>
<feature type="compositionally biased region" description="Basic and acidic residues" evidence="1">
    <location>
        <begin position="241"/>
        <end position="268"/>
    </location>
</feature>
<dbReference type="Gene3D" id="2.60.120.650">
    <property type="entry name" value="Cupin"/>
    <property type="match status" value="1"/>
</dbReference>
<dbReference type="PROSITE" id="PS51184">
    <property type="entry name" value="JMJC"/>
    <property type="match status" value="1"/>
</dbReference>
<feature type="compositionally biased region" description="Low complexity" evidence="1">
    <location>
        <begin position="299"/>
        <end position="311"/>
    </location>
</feature>
<dbReference type="Proteomes" id="UP001281614">
    <property type="component" value="Unassembled WGS sequence"/>
</dbReference>
<feature type="domain" description="JmjC" evidence="2">
    <location>
        <begin position="67"/>
        <end position="232"/>
    </location>
</feature>
<dbReference type="PANTHER" id="PTHR10694">
    <property type="entry name" value="LYSINE-SPECIFIC DEMETHYLASE"/>
    <property type="match status" value="1"/>
</dbReference>
<proteinExistence type="predicted"/>
<feature type="region of interest" description="Disordered" evidence="1">
    <location>
        <begin position="241"/>
        <end position="333"/>
    </location>
</feature>
<protein>
    <recommendedName>
        <fullName evidence="2">JmjC domain-containing protein</fullName>
    </recommendedName>
</protein>
<evidence type="ECO:0000256" key="1">
    <source>
        <dbReference type="SAM" id="MobiDB-lite"/>
    </source>
</evidence>
<dbReference type="GO" id="GO:0000785">
    <property type="term" value="C:chromatin"/>
    <property type="evidence" value="ECO:0007669"/>
    <property type="project" value="TreeGrafter"/>
</dbReference>
<evidence type="ECO:0000259" key="2">
    <source>
        <dbReference type="PROSITE" id="PS51184"/>
    </source>
</evidence>
<accession>A0AAE0CXA7</accession>
<dbReference type="SUPFAM" id="SSF51197">
    <property type="entry name" value="Clavaminate synthase-like"/>
    <property type="match status" value="1"/>
</dbReference>
<name>A0AAE0CXA7_COLKA</name>
<organism evidence="3 4">
    <name type="scientific">Colletotrichum kahawae</name>
    <name type="common">Coffee berry disease fungus</name>
    <dbReference type="NCBI Taxonomy" id="34407"/>
    <lineage>
        <taxon>Eukaryota</taxon>
        <taxon>Fungi</taxon>
        <taxon>Dikarya</taxon>
        <taxon>Ascomycota</taxon>
        <taxon>Pezizomycotina</taxon>
        <taxon>Sordariomycetes</taxon>
        <taxon>Hypocreomycetidae</taxon>
        <taxon>Glomerellales</taxon>
        <taxon>Glomerellaceae</taxon>
        <taxon>Colletotrichum</taxon>
        <taxon>Colletotrichum gloeosporioides species complex</taxon>
    </lineage>
</organism>
<keyword evidence="4" id="KW-1185">Reference proteome</keyword>